<keyword evidence="2" id="KW-1043">Host membrane</keyword>
<keyword evidence="2" id="KW-0472">Membrane</keyword>
<evidence type="ECO:0000313" key="7">
    <source>
        <dbReference type="Proteomes" id="UP000838748"/>
    </source>
</evidence>
<dbReference type="RefSeq" id="WP_237359526.1">
    <property type="nucleotide sequence ID" value="NZ_CAKLDM010000001.1"/>
</dbReference>
<dbReference type="Pfam" id="PF04888">
    <property type="entry name" value="SseC"/>
    <property type="match status" value="1"/>
</dbReference>
<sequence>MTQNYIRNDIYRPTSQDSIINFDTDYQDGNQQVDGLKLKASQWSGGRSQFLDSDNLDIKLPEPKNRKHITLKQVDDALDELFKQLNTTTEKTTTGSTSNQLSSLSVDSLSLYISLIVTDGLNSRAKDLIKALDALHDRQKAESAVKLQDQIDAINKNIEQSHQSQKHNIFTTVIDWVVSAVEVTVGCLKIAAGVVSGNPLAIAGGVAEVSAGVLGLVKASLETAALCEDDPEKAKKLRDIAEKIGYAQMALECVAAVLDVTQTARGLMAASKAAKAAECASAATEMGTKIAKVVAAESAGEITKAEAKVILKELAKELAHEMLENMAKDAAKNASKDISKEVAKSVSEQAAKELIEEATEKAVKKAAEVAARKMAKEGLEIGSEALNKAIIDTIASTMKKEISQGISRITKSVLDRLATSTSAVTTGAQSFADFAMNRKMAELRKEIADLLADQQMANQFLEVLNQLMDKQRSRVKETLKMIADGQSTTQSNIESLSNANGMMAGMMGKA</sequence>
<gene>
    <name evidence="6" type="ORF">VMF7928_00111</name>
</gene>
<dbReference type="Proteomes" id="UP000838748">
    <property type="component" value="Unassembled WGS sequence"/>
</dbReference>
<evidence type="ECO:0000256" key="2">
    <source>
        <dbReference type="ARBA" id="ARBA00022870"/>
    </source>
</evidence>
<proteinExistence type="inferred from homology"/>
<accession>A0ABN8DZW7</accession>
<evidence type="ECO:0000256" key="3">
    <source>
        <dbReference type="ARBA" id="ARBA00023026"/>
    </source>
</evidence>
<comment type="caution">
    <text evidence="6">The sequence shown here is derived from an EMBL/GenBank/DDBJ whole genome shotgun (WGS) entry which is preliminary data.</text>
</comment>
<dbReference type="InterPro" id="IPR006972">
    <property type="entry name" value="BipB-like_C"/>
</dbReference>
<keyword evidence="7" id="KW-1185">Reference proteome</keyword>
<keyword evidence="3" id="KW-0843">Virulence</keyword>
<evidence type="ECO:0000259" key="5">
    <source>
        <dbReference type="Pfam" id="PF04888"/>
    </source>
</evidence>
<protein>
    <recommendedName>
        <fullName evidence="5">Translocator protein BipB-like C-terminal domain-containing protein</fullName>
    </recommendedName>
</protein>
<dbReference type="EMBL" id="CAKLDM010000001">
    <property type="protein sequence ID" value="CAH0536015.1"/>
    <property type="molecule type" value="Genomic_DNA"/>
</dbReference>
<name>A0ABN8DZW7_9VIBR</name>
<comment type="subcellular location">
    <subcellularLocation>
        <location evidence="1">Host membrane</location>
        <topology evidence="1">Multi-pass membrane protein</topology>
    </subcellularLocation>
</comment>
<organism evidence="6 7">
    <name type="scientific">Vibrio marisflavi CECT 7928</name>
    <dbReference type="NCBI Taxonomy" id="634439"/>
    <lineage>
        <taxon>Bacteria</taxon>
        <taxon>Pseudomonadati</taxon>
        <taxon>Pseudomonadota</taxon>
        <taxon>Gammaproteobacteria</taxon>
        <taxon>Vibrionales</taxon>
        <taxon>Vibrionaceae</taxon>
        <taxon>Vibrio</taxon>
    </lineage>
</organism>
<evidence type="ECO:0000256" key="1">
    <source>
        <dbReference type="ARBA" id="ARBA00004301"/>
    </source>
</evidence>
<evidence type="ECO:0000256" key="4">
    <source>
        <dbReference type="ARBA" id="ARBA00035640"/>
    </source>
</evidence>
<reference evidence="6" key="1">
    <citation type="submission" date="2021-11" db="EMBL/GenBank/DDBJ databases">
        <authorList>
            <person name="Rodrigo-Torres L."/>
            <person name="Arahal R. D."/>
            <person name="Lucena T."/>
        </authorList>
    </citation>
    <scope>NUCLEOTIDE SEQUENCE</scope>
    <source>
        <strain evidence="6">CECT 7928</strain>
    </source>
</reference>
<evidence type="ECO:0000313" key="6">
    <source>
        <dbReference type="EMBL" id="CAH0536015.1"/>
    </source>
</evidence>
<feature type="domain" description="Translocator protein BipB-like C-terminal" evidence="5">
    <location>
        <begin position="121"/>
        <end position="333"/>
    </location>
</feature>
<comment type="similarity">
    <text evidence="4">Belongs to the SctE/SipB/YopB family.</text>
</comment>